<dbReference type="EMBL" id="JAUJYN010000009">
    <property type="protein sequence ID" value="KAK1264260.1"/>
    <property type="molecule type" value="Genomic_DNA"/>
</dbReference>
<dbReference type="InterPro" id="IPR004583">
    <property type="entry name" value="DNA_repair_Rad4"/>
</dbReference>
<name>A0AAV9AJ49_ACOGR</name>
<dbReference type="Proteomes" id="UP001179952">
    <property type="component" value="Unassembled WGS sequence"/>
</dbReference>
<dbReference type="Pfam" id="PF03835">
    <property type="entry name" value="Rad4"/>
    <property type="match status" value="1"/>
</dbReference>
<dbReference type="InterPro" id="IPR036985">
    <property type="entry name" value="Transglutaminase-like_sf"/>
</dbReference>
<protein>
    <recommendedName>
        <fullName evidence="2">Rad4/PNGase transglutaminase-like fold domain-containing protein</fullName>
    </recommendedName>
</protein>
<feature type="region of interest" description="Disordered" evidence="1">
    <location>
        <begin position="273"/>
        <end position="293"/>
    </location>
</feature>
<reference evidence="3" key="2">
    <citation type="submission" date="2023-06" db="EMBL/GenBank/DDBJ databases">
        <authorList>
            <person name="Ma L."/>
            <person name="Liu K.-W."/>
            <person name="Li Z."/>
            <person name="Hsiao Y.-Y."/>
            <person name="Qi Y."/>
            <person name="Fu T."/>
            <person name="Tang G."/>
            <person name="Zhang D."/>
            <person name="Sun W.-H."/>
            <person name="Liu D.-K."/>
            <person name="Li Y."/>
            <person name="Chen G.-Z."/>
            <person name="Liu X.-D."/>
            <person name="Liao X.-Y."/>
            <person name="Jiang Y.-T."/>
            <person name="Yu X."/>
            <person name="Hao Y."/>
            <person name="Huang J."/>
            <person name="Zhao X.-W."/>
            <person name="Ke S."/>
            <person name="Chen Y.-Y."/>
            <person name="Wu W.-L."/>
            <person name="Hsu J.-L."/>
            <person name="Lin Y.-F."/>
            <person name="Huang M.-D."/>
            <person name="Li C.-Y."/>
            <person name="Huang L."/>
            <person name="Wang Z.-W."/>
            <person name="Zhao X."/>
            <person name="Zhong W.-Y."/>
            <person name="Peng D.-H."/>
            <person name="Ahmad S."/>
            <person name="Lan S."/>
            <person name="Zhang J.-S."/>
            <person name="Tsai W.-C."/>
            <person name="Van De Peer Y."/>
            <person name="Liu Z.-J."/>
        </authorList>
    </citation>
    <scope>NUCLEOTIDE SEQUENCE</scope>
    <source>
        <strain evidence="3">SCP</strain>
        <tissue evidence="3">Leaves</tissue>
    </source>
</reference>
<dbReference type="SUPFAM" id="SSF54001">
    <property type="entry name" value="Cysteine proteinases"/>
    <property type="match status" value="1"/>
</dbReference>
<evidence type="ECO:0000313" key="3">
    <source>
        <dbReference type="EMBL" id="KAK1264260.1"/>
    </source>
</evidence>
<dbReference type="PANTHER" id="PTHR12135:SF0">
    <property type="entry name" value="DNA REPAIR PROTEIN COMPLEMENTING XP-C CELLS"/>
    <property type="match status" value="1"/>
</dbReference>
<keyword evidence="4" id="KW-1185">Reference proteome</keyword>
<proteinExistence type="predicted"/>
<feature type="compositionally biased region" description="Low complexity" evidence="1">
    <location>
        <begin position="283"/>
        <end position="293"/>
    </location>
</feature>
<feature type="region of interest" description="Disordered" evidence="1">
    <location>
        <begin position="1"/>
        <end position="53"/>
    </location>
</feature>
<dbReference type="GO" id="GO:0006289">
    <property type="term" value="P:nucleotide-excision repair"/>
    <property type="evidence" value="ECO:0007669"/>
    <property type="project" value="InterPro"/>
</dbReference>
<evidence type="ECO:0000256" key="1">
    <source>
        <dbReference type="SAM" id="MobiDB-lite"/>
    </source>
</evidence>
<dbReference type="AlphaFoldDB" id="A0AAV9AJ49"/>
<dbReference type="PANTHER" id="PTHR12135">
    <property type="entry name" value="DNA REPAIR PROTEIN XP-C / RAD4"/>
    <property type="match status" value="1"/>
</dbReference>
<dbReference type="GO" id="GO:0071942">
    <property type="term" value="C:XPC complex"/>
    <property type="evidence" value="ECO:0007669"/>
    <property type="project" value="TreeGrafter"/>
</dbReference>
<dbReference type="GO" id="GO:0005737">
    <property type="term" value="C:cytoplasm"/>
    <property type="evidence" value="ECO:0007669"/>
    <property type="project" value="TreeGrafter"/>
</dbReference>
<organism evidence="3 4">
    <name type="scientific">Acorus gramineus</name>
    <name type="common">Dwarf sweet flag</name>
    <dbReference type="NCBI Taxonomy" id="55184"/>
    <lineage>
        <taxon>Eukaryota</taxon>
        <taxon>Viridiplantae</taxon>
        <taxon>Streptophyta</taxon>
        <taxon>Embryophyta</taxon>
        <taxon>Tracheophyta</taxon>
        <taxon>Spermatophyta</taxon>
        <taxon>Magnoliopsida</taxon>
        <taxon>Liliopsida</taxon>
        <taxon>Acoraceae</taxon>
        <taxon>Acorus</taxon>
    </lineage>
</organism>
<dbReference type="InterPro" id="IPR038765">
    <property type="entry name" value="Papain-like_cys_pep_sf"/>
</dbReference>
<dbReference type="GO" id="GO:0003684">
    <property type="term" value="F:damaged DNA binding"/>
    <property type="evidence" value="ECO:0007669"/>
    <property type="project" value="InterPro"/>
</dbReference>
<dbReference type="GO" id="GO:0000111">
    <property type="term" value="C:nucleotide-excision repair factor 2 complex"/>
    <property type="evidence" value="ECO:0007669"/>
    <property type="project" value="TreeGrafter"/>
</dbReference>
<dbReference type="GO" id="GO:0006298">
    <property type="term" value="P:mismatch repair"/>
    <property type="evidence" value="ECO:0007669"/>
    <property type="project" value="TreeGrafter"/>
</dbReference>
<evidence type="ECO:0000259" key="2">
    <source>
        <dbReference type="Pfam" id="PF03835"/>
    </source>
</evidence>
<feature type="domain" description="Rad4/PNGase transglutaminase-like fold" evidence="2">
    <location>
        <begin position="359"/>
        <end position="477"/>
    </location>
</feature>
<accession>A0AAV9AJ49</accession>
<comment type="caution">
    <text evidence="3">The sequence shown here is derived from an EMBL/GenBank/DDBJ whole genome shotgun (WGS) entry which is preliminary data.</text>
</comment>
<feature type="compositionally biased region" description="Acidic residues" evidence="1">
    <location>
        <begin position="36"/>
        <end position="47"/>
    </location>
</feature>
<dbReference type="Gene3D" id="3.90.260.10">
    <property type="entry name" value="Transglutaminase-like"/>
    <property type="match status" value="1"/>
</dbReference>
<gene>
    <name evidence="3" type="ORF">QJS04_geneDACA009321</name>
</gene>
<reference evidence="3" key="1">
    <citation type="journal article" date="2023" name="Nat. Commun.">
        <title>Diploid and tetraploid genomes of Acorus and the evolution of monocots.</title>
        <authorList>
            <person name="Ma L."/>
            <person name="Liu K.W."/>
            <person name="Li Z."/>
            <person name="Hsiao Y.Y."/>
            <person name="Qi Y."/>
            <person name="Fu T."/>
            <person name="Tang G.D."/>
            <person name="Zhang D."/>
            <person name="Sun W.H."/>
            <person name="Liu D.K."/>
            <person name="Li Y."/>
            <person name="Chen G.Z."/>
            <person name="Liu X.D."/>
            <person name="Liao X.Y."/>
            <person name="Jiang Y.T."/>
            <person name="Yu X."/>
            <person name="Hao Y."/>
            <person name="Huang J."/>
            <person name="Zhao X.W."/>
            <person name="Ke S."/>
            <person name="Chen Y.Y."/>
            <person name="Wu W.L."/>
            <person name="Hsu J.L."/>
            <person name="Lin Y.F."/>
            <person name="Huang M.D."/>
            <person name="Li C.Y."/>
            <person name="Huang L."/>
            <person name="Wang Z.W."/>
            <person name="Zhao X."/>
            <person name="Zhong W.Y."/>
            <person name="Peng D.H."/>
            <person name="Ahmad S."/>
            <person name="Lan S."/>
            <person name="Zhang J.S."/>
            <person name="Tsai W.C."/>
            <person name="Van de Peer Y."/>
            <person name="Liu Z.J."/>
        </authorList>
    </citation>
    <scope>NUCLEOTIDE SEQUENCE</scope>
    <source>
        <strain evidence="3">SCP</strain>
    </source>
</reference>
<dbReference type="GO" id="GO:0003697">
    <property type="term" value="F:single-stranded DNA binding"/>
    <property type="evidence" value="ECO:0007669"/>
    <property type="project" value="TreeGrafter"/>
</dbReference>
<dbReference type="InterPro" id="IPR018325">
    <property type="entry name" value="Rad4/PNGase_transGLS-fold"/>
</dbReference>
<sequence length="674" mass="74875">MIFQVGPLQSEDGGMRRNEQNGEGSSNNKDDKGREMEEEENEPEWEDGPIPVSVSGCDDLQSLEKGITVEFTESPLSSVKRNPPKRASAEEKELSELVHKAHLICLLARGRVVDNACDDPLIQASLLSLIPKQLLKITEVTNLTANVLVPLVEWFNTNFHVQNTRIGEKDFKSSLAVAIENREGTAEEVAALSVALLRALKLTTRFVCILDVASLKPHSDLPEYLDKDAPRLDRGMFISSCEMVEASSTQASAIHQVQSSQNKSSFAEDILRKTPQKDQEDGSSYNNSSKDSSVSIRIKNKEVVMESSTGFKRKGDIEFDLQMEMALSATASAAIQNNLANESNELEHNLLSCTSSFRKMRRKETSISIGKGSSAVWSRKAGPPLYWAEVYCSGENLTGRWIHVDAANSVVDGEQEVEAAAAVCRRPLRYVVAFAGHGAKDVTRRYCIQWYKISTLRINSQWWEEVLAPLKSLESSATGGTVCFEGKLGNAPAKVMEEKSSEPSSSRVVQSKMPNEMIIFQKRPTKVITFMPLKDGLLNIRYCTQRVLYLGIVQAIQSTLELVFKFYSQDKVGYERVCKSMLMKFLLRQRLNASYGDGSTVLSDNSSALKDSQYGTPTSCKNNVKSSVPRRVGLRESGGNHEHVFPVDDQSFDEESSVRTKRCPCGFSIQMEEL</sequence>
<evidence type="ECO:0000313" key="4">
    <source>
        <dbReference type="Proteomes" id="UP001179952"/>
    </source>
</evidence>